<dbReference type="GO" id="GO:0008236">
    <property type="term" value="F:serine-type peptidase activity"/>
    <property type="evidence" value="ECO:0007669"/>
    <property type="project" value="InterPro"/>
</dbReference>
<dbReference type="Proteomes" id="UP000298381">
    <property type="component" value="Unassembled WGS sequence"/>
</dbReference>
<dbReference type="GO" id="GO:0052689">
    <property type="term" value="F:carboxylic ester hydrolase activity"/>
    <property type="evidence" value="ECO:0007669"/>
    <property type="project" value="UniProtKB-ARBA"/>
</dbReference>
<sequence length="252" mass="29306">MNLFGVEENKLYIENIPVLVIRPSFIEGNYPTVIFYHGFTSNKENQKFRAEILASLGYQIILPDSLYHGERGNIDYEKEVYEGVFWRIVLKNIEEYDTIKDFATEKLHSDPNRMAVMGHSMGGFTSSGIFRKDEALKTAIIVNGSCDYLESNKIFKNKLGIEDDEKFEEMERHISNNDPLRNIKTIVDRPLLLLHGEADSIVDINPQKQFYETAKKLYKNKELINLITYPNLNHHFTVSMLEKSAEWLNKYL</sequence>
<dbReference type="PANTHER" id="PTHR22946:SF9">
    <property type="entry name" value="POLYKETIDE TRANSFERASE AF380"/>
    <property type="match status" value="1"/>
</dbReference>
<dbReference type="Gene3D" id="3.40.50.1820">
    <property type="entry name" value="alpha/beta hydrolase"/>
    <property type="match status" value="1"/>
</dbReference>
<dbReference type="OrthoDB" id="31158at2"/>
<organism evidence="3 4">
    <name type="scientific">Soehngenia longivitae</name>
    <dbReference type="NCBI Taxonomy" id="2562294"/>
    <lineage>
        <taxon>Bacteria</taxon>
        <taxon>Bacillati</taxon>
        <taxon>Bacillota</taxon>
        <taxon>Tissierellia</taxon>
        <taxon>Tissierellales</taxon>
        <taxon>Tissierellaceae</taxon>
        <taxon>Soehngenia</taxon>
    </lineage>
</organism>
<dbReference type="Pfam" id="PF00326">
    <property type="entry name" value="Peptidase_S9"/>
    <property type="match status" value="1"/>
</dbReference>
<dbReference type="InterPro" id="IPR001375">
    <property type="entry name" value="Peptidase_S9_cat"/>
</dbReference>
<accession>A0A4Z0D906</accession>
<dbReference type="InterPro" id="IPR029058">
    <property type="entry name" value="AB_hydrolase_fold"/>
</dbReference>
<proteinExistence type="predicted"/>
<keyword evidence="1" id="KW-0378">Hydrolase</keyword>
<dbReference type="PANTHER" id="PTHR22946">
    <property type="entry name" value="DIENELACTONE HYDROLASE DOMAIN-CONTAINING PROTEIN-RELATED"/>
    <property type="match status" value="1"/>
</dbReference>
<dbReference type="RefSeq" id="WP_135270326.1">
    <property type="nucleotide sequence ID" value="NZ_SRIB01000002.1"/>
</dbReference>
<evidence type="ECO:0000313" key="4">
    <source>
        <dbReference type="Proteomes" id="UP000298381"/>
    </source>
</evidence>
<dbReference type="SUPFAM" id="SSF53474">
    <property type="entry name" value="alpha/beta-Hydrolases"/>
    <property type="match status" value="1"/>
</dbReference>
<reference evidence="3 4" key="1">
    <citation type="submission" date="2019-03" db="EMBL/GenBank/DDBJ databases">
        <title>Draft genome sequence data and analysis of a Fermenting Bacterium, Soehngenia longevitae strain 1933PT, isolated from petroleum reservoir in Azerbaijan.</title>
        <authorList>
            <person name="Grouzdev D.S."/>
            <person name="Bidzhieva S.K."/>
            <person name="Sokolova D.S."/>
            <person name="Tourova T.P."/>
            <person name="Poltaraus A.B."/>
            <person name="Nazina T.N."/>
        </authorList>
    </citation>
    <scope>NUCLEOTIDE SEQUENCE [LARGE SCALE GENOMIC DNA]</scope>
    <source>
        <strain evidence="3 4">1933P</strain>
    </source>
</reference>
<keyword evidence="4" id="KW-1185">Reference proteome</keyword>
<protein>
    <recommendedName>
        <fullName evidence="2">Peptidase S9 prolyl oligopeptidase catalytic domain-containing protein</fullName>
    </recommendedName>
</protein>
<dbReference type="InterPro" id="IPR050261">
    <property type="entry name" value="FrsA_esterase"/>
</dbReference>
<dbReference type="EMBL" id="SRIB01000002">
    <property type="protein sequence ID" value="TFZ41367.1"/>
    <property type="molecule type" value="Genomic_DNA"/>
</dbReference>
<evidence type="ECO:0000256" key="1">
    <source>
        <dbReference type="ARBA" id="ARBA00022801"/>
    </source>
</evidence>
<evidence type="ECO:0000313" key="3">
    <source>
        <dbReference type="EMBL" id="TFZ41367.1"/>
    </source>
</evidence>
<dbReference type="GO" id="GO:0006508">
    <property type="term" value="P:proteolysis"/>
    <property type="evidence" value="ECO:0007669"/>
    <property type="project" value="InterPro"/>
</dbReference>
<name>A0A4Z0D906_9FIRM</name>
<dbReference type="AlphaFoldDB" id="A0A4Z0D906"/>
<gene>
    <name evidence="3" type="ORF">E4100_01975</name>
</gene>
<evidence type="ECO:0000259" key="2">
    <source>
        <dbReference type="Pfam" id="PF00326"/>
    </source>
</evidence>
<feature type="domain" description="Peptidase S9 prolyl oligopeptidase catalytic" evidence="2">
    <location>
        <begin position="76"/>
        <end position="251"/>
    </location>
</feature>
<comment type="caution">
    <text evidence="3">The sequence shown here is derived from an EMBL/GenBank/DDBJ whole genome shotgun (WGS) entry which is preliminary data.</text>
</comment>